<dbReference type="SUPFAM" id="SSF47923">
    <property type="entry name" value="Ypt/Rab-GAP domain of gyp1p"/>
    <property type="match status" value="1"/>
</dbReference>
<dbReference type="Proteomes" id="UP000663671">
    <property type="component" value="Chromosome 4"/>
</dbReference>
<dbReference type="EMBL" id="CP069110">
    <property type="protein sequence ID" value="QSS60265.1"/>
    <property type="molecule type" value="Genomic_DNA"/>
</dbReference>
<gene>
    <name evidence="2" type="ORF">I7I51_05062</name>
</gene>
<dbReference type="OrthoDB" id="44736at2759"/>
<dbReference type="AlphaFoldDB" id="A0A8A1M3S5"/>
<protein>
    <submittedName>
        <fullName evidence="2">Uncharacterized protein</fullName>
    </submittedName>
</protein>
<feature type="compositionally biased region" description="Polar residues" evidence="1">
    <location>
        <begin position="92"/>
        <end position="109"/>
    </location>
</feature>
<dbReference type="Gene3D" id="1.10.472.80">
    <property type="entry name" value="Ypt/Rab-GAP domain of gyp1p, domain 3"/>
    <property type="match status" value="1"/>
</dbReference>
<proteinExistence type="predicted"/>
<accession>A0A8A1M3S5</accession>
<dbReference type="VEuPathDB" id="FungiDB:I7I51_05062"/>
<feature type="region of interest" description="Disordered" evidence="1">
    <location>
        <begin position="87"/>
        <end position="109"/>
    </location>
</feature>
<evidence type="ECO:0000313" key="3">
    <source>
        <dbReference type="Proteomes" id="UP000663671"/>
    </source>
</evidence>
<evidence type="ECO:0000313" key="2">
    <source>
        <dbReference type="EMBL" id="QSS60265.1"/>
    </source>
</evidence>
<feature type="non-terminal residue" evidence="2">
    <location>
        <position position="1"/>
    </location>
</feature>
<sequence>VFFYEGSRTFFRVALAIFKSSEKEILSLSDPMEIFQVVQSAPKKLIDASALVDECFTRRFRLTQARVEELRAARRTAIREEKDRLSMLASRGNAQSGSNGLSTARATTPLPTSWRNLKHTFK</sequence>
<name>A0A8A1M3S5_AJECA</name>
<dbReference type="InterPro" id="IPR035969">
    <property type="entry name" value="Rab-GAP_TBC_sf"/>
</dbReference>
<evidence type="ECO:0000256" key="1">
    <source>
        <dbReference type="SAM" id="MobiDB-lite"/>
    </source>
</evidence>
<reference evidence="2" key="1">
    <citation type="submission" date="2021-01" db="EMBL/GenBank/DDBJ databases">
        <title>Chromosome-level genome assembly of a human fungal pathogen reveals clustering of transcriptionally co-regulated genes.</title>
        <authorList>
            <person name="Voorhies M."/>
            <person name="Cohen S."/>
            <person name="Shea T.P."/>
            <person name="Petrus S."/>
            <person name="Munoz J.F."/>
            <person name="Poplawski S."/>
            <person name="Goldman W.E."/>
            <person name="Michael T."/>
            <person name="Cuomo C.A."/>
            <person name="Sil A."/>
            <person name="Beyhan S."/>
        </authorList>
    </citation>
    <scope>NUCLEOTIDE SEQUENCE</scope>
    <source>
        <strain evidence="2">WU24</strain>
    </source>
</reference>
<organism evidence="2 3">
    <name type="scientific">Ajellomyces capsulatus</name>
    <name type="common">Darling's disease fungus</name>
    <name type="synonym">Histoplasma capsulatum</name>
    <dbReference type="NCBI Taxonomy" id="5037"/>
    <lineage>
        <taxon>Eukaryota</taxon>
        <taxon>Fungi</taxon>
        <taxon>Dikarya</taxon>
        <taxon>Ascomycota</taxon>
        <taxon>Pezizomycotina</taxon>
        <taxon>Eurotiomycetes</taxon>
        <taxon>Eurotiomycetidae</taxon>
        <taxon>Onygenales</taxon>
        <taxon>Ajellomycetaceae</taxon>
        <taxon>Histoplasma</taxon>
    </lineage>
</organism>